<sequence>MYPRKRLFSKSQKGKIVQLVSVTPISYKHALSLKDGGAA</sequence>
<organism evidence="1 2">
    <name type="scientific">Paenibacillus mucilaginosus (strain KNP414)</name>
    <dbReference type="NCBI Taxonomy" id="1036673"/>
    <lineage>
        <taxon>Bacteria</taxon>
        <taxon>Bacillati</taxon>
        <taxon>Bacillota</taxon>
        <taxon>Bacilli</taxon>
        <taxon>Bacillales</taxon>
        <taxon>Paenibacillaceae</taxon>
        <taxon>Paenibacillus</taxon>
    </lineage>
</organism>
<name>F8FIM7_PAEMK</name>
<evidence type="ECO:0000313" key="2">
    <source>
        <dbReference type="Proteomes" id="UP000006620"/>
    </source>
</evidence>
<accession>F8FIM7</accession>
<gene>
    <name evidence="1" type="ordered locus">KNP414_06969</name>
</gene>
<reference evidence="1 2" key="2">
    <citation type="journal article" date="2013" name="Genome Announc.">
        <title>Genome Sequence of Growth-Improving Paenibacillus mucilaginosus Strain KNP414.</title>
        <authorList>
            <person name="Lu J.J."/>
            <person name="Wang J.F."/>
            <person name="Hu X.F."/>
        </authorList>
    </citation>
    <scope>NUCLEOTIDE SEQUENCE [LARGE SCALE GENOMIC DNA]</scope>
    <source>
        <strain evidence="1 2">KNP414</strain>
    </source>
</reference>
<dbReference type="KEGG" id="pms:KNP414_06969"/>
<dbReference type="AlphaFoldDB" id="F8FIM7"/>
<protein>
    <submittedName>
        <fullName evidence="1">Uncharacterized protein</fullName>
    </submittedName>
</protein>
<dbReference type="HOGENOM" id="CLU_3313858_0_0_9"/>
<evidence type="ECO:0000313" key="1">
    <source>
        <dbReference type="EMBL" id="AEI45481.1"/>
    </source>
</evidence>
<proteinExistence type="predicted"/>
<dbReference type="EMBL" id="CP002869">
    <property type="protein sequence ID" value="AEI45481.1"/>
    <property type="molecule type" value="Genomic_DNA"/>
</dbReference>
<dbReference type="Proteomes" id="UP000006620">
    <property type="component" value="Chromosome"/>
</dbReference>
<reference evidence="2" key="1">
    <citation type="submission" date="2011-06" db="EMBL/GenBank/DDBJ databases">
        <title>Complete genome sequence of Paenibacillus mucilaginosus KNP414.</title>
        <authorList>
            <person name="Wang J."/>
            <person name="Hu S."/>
            <person name="Hu X."/>
            <person name="Zhang B."/>
            <person name="Dong D."/>
            <person name="Zhang S."/>
            <person name="Zhao K."/>
            <person name="Wu D."/>
        </authorList>
    </citation>
    <scope>NUCLEOTIDE SEQUENCE [LARGE SCALE GENOMIC DNA]</scope>
    <source>
        <strain evidence="2">KNP414</strain>
    </source>
</reference>